<dbReference type="EMBL" id="KZ084187">
    <property type="protein sequence ID" value="OSC96357.1"/>
    <property type="molecule type" value="Genomic_DNA"/>
</dbReference>
<dbReference type="Proteomes" id="UP000193067">
    <property type="component" value="Unassembled WGS sequence"/>
</dbReference>
<keyword evidence="4" id="KW-1185">Reference proteome</keyword>
<dbReference type="AlphaFoldDB" id="A0A1Y2I5E7"/>
<evidence type="ECO:0000259" key="1">
    <source>
        <dbReference type="Pfam" id="PF14214"/>
    </source>
</evidence>
<gene>
    <name evidence="3" type="ORF">PYCCODRAFT_1379366</name>
</gene>
<dbReference type="Pfam" id="PF14214">
    <property type="entry name" value="Helitron_like_N"/>
    <property type="match status" value="1"/>
</dbReference>
<dbReference type="OrthoDB" id="2738800at2759"/>
<reference evidence="3 4" key="1">
    <citation type="journal article" date="2015" name="Biotechnol. Biofuels">
        <title>Enhanced degradation of softwood versus hardwood by the white-rot fungus Pycnoporus coccineus.</title>
        <authorList>
            <person name="Couturier M."/>
            <person name="Navarro D."/>
            <person name="Chevret D."/>
            <person name="Henrissat B."/>
            <person name="Piumi F."/>
            <person name="Ruiz-Duenas F.J."/>
            <person name="Martinez A.T."/>
            <person name="Grigoriev I.V."/>
            <person name="Riley R."/>
            <person name="Lipzen A."/>
            <person name="Berrin J.G."/>
            <person name="Master E.R."/>
            <person name="Rosso M.N."/>
        </authorList>
    </citation>
    <scope>NUCLEOTIDE SEQUENCE [LARGE SCALE GENOMIC DNA]</scope>
    <source>
        <strain evidence="3 4">BRFM310</strain>
    </source>
</reference>
<feature type="domain" description="Helitron helicase-like" evidence="1">
    <location>
        <begin position="489"/>
        <end position="682"/>
    </location>
</feature>
<organism evidence="3 4">
    <name type="scientific">Trametes coccinea (strain BRFM310)</name>
    <name type="common">Pycnoporus coccineus</name>
    <dbReference type="NCBI Taxonomy" id="1353009"/>
    <lineage>
        <taxon>Eukaryota</taxon>
        <taxon>Fungi</taxon>
        <taxon>Dikarya</taxon>
        <taxon>Basidiomycota</taxon>
        <taxon>Agaricomycotina</taxon>
        <taxon>Agaricomycetes</taxon>
        <taxon>Polyporales</taxon>
        <taxon>Polyporaceae</taxon>
        <taxon>Trametes</taxon>
    </lineage>
</organism>
<proteinExistence type="predicted"/>
<dbReference type="Pfam" id="PF20209">
    <property type="entry name" value="DUF6570"/>
    <property type="match status" value="1"/>
</dbReference>
<evidence type="ECO:0000259" key="2">
    <source>
        <dbReference type="Pfam" id="PF20209"/>
    </source>
</evidence>
<feature type="domain" description="DUF6570" evidence="2">
    <location>
        <begin position="197"/>
        <end position="339"/>
    </location>
</feature>
<evidence type="ECO:0000313" key="3">
    <source>
        <dbReference type="EMBL" id="OSC96357.1"/>
    </source>
</evidence>
<evidence type="ECO:0000313" key="4">
    <source>
        <dbReference type="Proteomes" id="UP000193067"/>
    </source>
</evidence>
<sequence length="684" mass="76809">MQRGGLHPAPRQISSVHLNTMFQFKAASLGQTQSIVDIADIFACHACTSVCSEVTYVFQVLSAPRHDPLRLTEPSRPAAPTLPRDSDLEDAYLDVADEELRRTIVSEWEQATSAEALQVLVCAVCGRRTLSEHVTIMKPGRVHLELLRNHELPEEVLPDSYDLAAYEGAILHPKGLINTAGRGDLRVCRECGKHLGKERMPPFALANWLYYGHDKLPAAVRHAFKHSTHVERVLVARARASKISFRFSEIKGHYLYGTSAEASQKCVKGNVAIHPQDSTSLNSVLPPSRDEIHDTICAVFVGENKPTQDNIEKLAPVLVRKSRVKAMIDFLIDYNPKYAVSDTFRGYSEANMDQLFGEGTGSRDEGVPCAMEIGHIQNSPAVAAATEGYVPGEADGPGPMDDELLMENVGYTDGSESPKNYFHMKAKALSHCLKRRGFLQSQAGSRFVPDFENEDLLSWLFPHLDPWGIGGFHCKRRQIPLSMEQQLKYLLNVEESPFREDPDFTFVYYNILQKKAVMRSVAFRVPASQRESVISQLMAVDINKLDRLTEQFQADAHYKPTDQEEAQILRLLLRINTVSHDLPGSNGYKLMLRNQIRALVNHMGTPTLFITLNPSDRDHPLVRILAGRDADVEERMRGIELSRWKRTVFAARNPSACARFFDKMITSFIEIILRFGKEDKGLFG</sequence>
<protein>
    <submittedName>
        <fullName evidence="3">Uncharacterized protein</fullName>
    </submittedName>
</protein>
<name>A0A1Y2I5E7_TRAC3</name>
<dbReference type="InterPro" id="IPR025476">
    <property type="entry name" value="Helitron_helicase-like"/>
</dbReference>
<accession>A0A1Y2I5E7</accession>
<dbReference type="STRING" id="1353009.A0A1Y2I5E7"/>
<dbReference type="InterPro" id="IPR046700">
    <property type="entry name" value="DUF6570"/>
</dbReference>
<feature type="non-terminal residue" evidence="3">
    <location>
        <position position="684"/>
    </location>
</feature>